<proteinExistence type="predicted"/>
<dbReference type="SMART" id="SM00257">
    <property type="entry name" value="LysM"/>
    <property type="match status" value="1"/>
</dbReference>
<dbReference type="PROSITE" id="PS51782">
    <property type="entry name" value="LYSM"/>
    <property type="match status" value="1"/>
</dbReference>
<dbReference type="Gene3D" id="3.10.350.10">
    <property type="entry name" value="LysM domain"/>
    <property type="match status" value="1"/>
</dbReference>
<dbReference type="InterPro" id="IPR008258">
    <property type="entry name" value="Transglycosylase_SLT_dom_1"/>
</dbReference>
<evidence type="ECO:0000256" key="1">
    <source>
        <dbReference type="SAM" id="MobiDB-lite"/>
    </source>
</evidence>
<protein>
    <submittedName>
        <fullName evidence="4">Transglycosylase SLT domain-containing protein</fullName>
    </submittedName>
</protein>
<dbReference type="InterPro" id="IPR018392">
    <property type="entry name" value="LysM"/>
</dbReference>
<feature type="chain" id="PRO_5026106135" evidence="2">
    <location>
        <begin position="28"/>
        <end position="248"/>
    </location>
</feature>
<dbReference type="Gene3D" id="1.10.530.10">
    <property type="match status" value="1"/>
</dbReference>
<reference evidence="4 5" key="1">
    <citation type="submission" date="2020-03" db="EMBL/GenBank/DDBJ databases">
        <title>Nocardioides sp. nov., isolated from fish.</title>
        <authorList>
            <person name="Hyun D.-W."/>
            <person name="Bae J.-W."/>
        </authorList>
    </citation>
    <scope>NUCLEOTIDE SEQUENCE [LARGE SCALE GENOMIC DNA]</scope>
    <source>
        <strain evidence="4 5">HDW12A</strain>
    </source>
</reference>
<dbReference type="PANTHER" id="PTHR37423:SF2">
    <property type="entry name" value="MEMBRANE-BOUND LYTIC MUREIN TRANSGLYCOSYLASE C"/>
    <property type="match status" value="1"/>
</dbReference>
<feature type="signal peptide" evidence="2">
    <location>
        <begin position="1"/>
        <end position="27"/>
    </location>
</feature>
<organism evidence="4 5">
    <name type="scientific">Nocardioides piscis</name>
    <dbReference type="NCBI Taxonomy" id="2714938"/>
    <lineage>
        <taxon>Bacteria</taxon>
        <taxon>Bacillati</taxon>
        <taxon>Actinomycetota</taxon>
        <taxon>Actinomycetes</taxon>
        <taxon>Propionibacteriales</taxon>
        <taxon>Nocardioidaceae</taxon>
        <taxon>Nocardioides</taxon>
    </lineage>
</organism>
<feature type="domain" description="LysM" evidence="3">
    <location>
        <begin position="39"/>
        <end position="83"/>
    </location>
</feature>
<sequence length="248" mass="26961">MPAPVIIRVVATLALCGIALTAAPAAAEHKPLPGHRDLTPHVVRPGDTATGLATRFHAWTEELISHNHLGRSAALRVGQRIEIPVVVRRGDGPEASTPAKDQQTGGSTSRPGPSRERVRRVIRRVAERRGVDPQLALAVSWQEAGWQMHHVSSAGAIGAMQVLPSTGRWMETYAGRDLRLRRLRDNAAAGVLLLGVLRDHTPTRRQQVAAYYQGLGAVQRHGVYEVSRPYVDNVLAIKRALEGGESPW</sequence>
<dbReference type="CDD" id="cd00118">
    <property type="entry name" value="LysM"/>
    <property type="match status" value="1"/>
</dbReference>
<dbReference type="PANTHER" id="PTHR37423">
    <property type="entry name" value="SOLUBLE LYTIC MUREIN TRANSGLYCOSYLASE-RELATED"/>
    <property type="match status" value="1"/>
</dbReference>
<dbReference type="RefSeq" id="WP_166320539.1">
    <property type="nucleotide sequence ID" value="NZ_CP049866.1"/>
</dbReference>
<evidence type="ECO:0000313" key="5">
    <source>
        <dbReference type="Proteomes" id="UP000502035"/>
    </source>
</evidence>
<dbReference type="InterPro" id="IPR036779">
    <property type="entry name" value="LysM_dom_sf"/>
</dbReference>
<keyword evidence="5" id="KW-1185">Reference proteome</keyword>
<dbReference type="Pfam" id="PF01464">
    <property type="entry name" value="SLT"/>
    <property type="match status" value="1"/>
</dbReference>
<evidence type="ECO:0000313" key="4">
    <source>
        <dbReference type="EMBL" id="QIK76854.1"/>
    </source>
</evidence>
<dbReference type="InterPro" id="IPR023346">
    <property type="entry name" value="Lysozyme-like_dom_sf"/>
</dbReference>
<dbReference type="SUPFAM" id="SSF53955">
    <property type="entry name" value="Lysozyme-like"/>
    <property type="match status" value="1"/>
</dbReference>
<dbReference type="EMBL" id="CP049866">
    <property type="protein sequence ID" value="QIK76854.1"/>
    <property type="molecule type" value="Genomic_DNA"/>
</dbReference>
<keyword evidence="2" id="KW-0732">Signal</keyword>
<name>A0A6G7YJD0_9ACTN</name>
<evidence type="ECO:0000256" key="2">
    <source>
        <dbReference type="SAM" id="SignalP"/>
    </source>
</evidence>
<dbReference type="Pfam" id="PF01476">
    <property type="entry name" value="LysM"/>
    <property type="match status" value="1"/>
</dbReference>
<dbReference type="KEGG" id="npi:G7071_16875"/>
<dbReference type="SUPFAM" id="SSF54106">
    <property type="entry name" value="LysM domain"/>
    <property type="match status" value="1"/>
</dbReference>
<feature type="region of interest" description="Disordered" evidence="1">
    <location>
        <begin position="86"/>
        <end position="118"/>
    </location>
</feature>
<dbReference type="CDD" id="cd00254">
    <property type="entry name" value="LT-like"/>
    <property type="match status" value="1"/>
</dbReference>
<gene>
    <name evidence="4" type="ORF">G7071_16875</name>
</gene>
<feature type="compositionally biased region" description="Polar residues" evidence="1">
    <location>
        <begin position="99"/>
        <end position="111"/>
    </location>
</feature>
<accession>A0A6G7YJD0</accession>
<dbReference type="Proteomes" id="UP000502035">
    <property type="component" value="Chromosome"/>
</dbReference>
<dbReference type="AlphaFoldDB" id="A0A6G7YJD0"/>
<evidence type="ECO:0000259" key="3">
    <source>
        <dbReference type="PROSITE" id="PS51782"/>
    </source>
</evidence>